<keyword evidence="2" id="KW-0812">Transmembrane</keyword>
<dbReference type="EMBL" id="SRLO01000036">
    <property type="protein sequence ID" value="TNN82898.1"/>
    <property type="molecule type" value="Genomic_DNA"/>
</dbReference>
<comment type="caution">
    <text evidence="3">The sequence shown here is derived from an EMBL/GenBank/DDBJ whole genome shotgun (WGS) entry which is preliminary data.</text>
</comment>
<accession>A0A4Z2IZI0</accession>
<keyword evidence="2" id="KW-0472">Membrane</keyword>
<reference evidence="3 4" key="1">
    <citation type="submission" date="2019-03" db="EMBL/GenBank/DDBJ databases">
        <title>First draft genome of Liparis tanakae, snailfish: a comprehensive survey of snailfish specific genes.</title>
        <authorList>
            <person name="Kim W."/>
            <person name="Song I."/>
            <person name="Jeong J.-H."/>
            <person name="Kim D."/>
            <person name="Kim S."/>
            <person name="Ryu S."/>
            <person name="Song J.Y."/>
            <person name="Lee S.K."/>
        </authorList>
    </citation>
    <scope>NUCLEOTIDE SEQUENCE [LARGE SCALE GENOMIC DNA]</scope>
    <source>
        <tissue evidence="3">Muscle</tissue>
    </source>
</reference>
<evidence type="ECO:0000256" key="1">
    <source>
        <dbReference type="SAM" id="MobiDB-lite"/>
    </source>
</evidence>
<evidence type="ECO:0000313" key="4">
    <source>
        <dbReference type="Proteomes" id="UP000314294"/>
    </source>
</evidence>
<dbReference type="Proteomes" id="UP000314294">
    <property type="component" value="Unassembled WGS sequence"/>
</dbReference>
<feature type="region of interest" description="Disordered" evidence="1">
    <location>
        <begin position="63"/>
        <end position="94"/>
    </location>
</feature>
<name>A0A4Z2IZI0_9TELE</name>
<evidence type="ECO:0000313" key="3">
    <source>
        <dbReference type="EMBL" id="TNN82898.1"/>
    </source>
</evidence>
<keyword evidence="2" id="KW-1133">Transmembrane helix</keyword>
<sequence length="94" mass="10694">MNRNWTQMKLNIAAIVVFWTYVGIVGHGLRAILDELRHGVGWHSSPSSPLGTHILRPLSQRLTAQQRPKPHWTSLSQACRTEGETRGLRTDRNQ</sequence>
<gene>
    <name evidence="3" type="ORF">EYF80_006855</name>
</gene>
<keyword evidence="4" id="KW-1185">Reference proteome</keyword>
<organism evidence="3 4">
    <name type="scientific">Liparis tanakae</name>
    <name type="common">Tanaka's snailfish</name>
    <dbReference type="NCBI Taxonomy" id="230148"/>
    <lineage>
        <taxon>Eukaryota</taxon>
        <taxon>Metazoa</taxon>
        <taxon>Chordata</taxon>
        <taxon>Craniata</taxon>
        <taxon>Vertebrata</taxon>
        <taxon>Euteleostomi</taxon>
        <taxon>Actinopterygii</taxon>
        <taxon>Neopterygii</taxon>
        <taxon>Teleostei</taxon>
        <taxon>Neoteleostei</taxon>
        <taxon>Acanthomorphata</taxon>
        <taxon>Eupercaria</taxon>
        <taxon>Perciformes</taxon>
        <taxon>Cottioidei</taxon>
        <taxon>Cottales</taxon>
        <taxon>Liparidae</taxon>
        <taxon>Liparis</taxon>
    </lineage>
</organism>
<feature type="transmembrane region" description="Helical" evidence="2">
    <location>
        <begin position="12"/>
        <end position="33"/>
    </location>
</feature>
<dbReference type="AlphaFoldDB" id="A0A4Z2IZI0"/>
<proteinExistence type="predicted"/>
<protein>
    <submittedName>
        <fullName evidence="3">Uncharacterized protein</fullName>
    </submittedName>
</protein>
<evidence type="ECO:0000256" key="2">
    <source>
        <dbReference type="SAM" id="Phobius"/>
    </source>
</evidence>
<feature type="compositionally biased region" description="Basic and acidic residues" evidence="1">
    <location>
        <begin position="81"/>
        <end position="94"/>
    </location>
</feature>